<dbReference type="KEGG" id="vih:AB0763_07725"/>
<evidence type="ECO:0000313" key="2">
    <source>
        <dbReference type="EMBL" id="XDK24117.1"/>
    </source>
</evidence>
<proteinExistence type="predicted"/>
<feature type="compositionally biased region" description="Acidic residues" evidence="1">
    <location>
        <begin position="342"/>
        <end position="379"/>
    </location>
</feature>
<reference evidence="2" key="1">
    <citation type="submission" date="2024-07" db="EMBL/GenBank/DDBJ databases">
        <title>Genome Analysis of a Potential Novel Vibrio Species Secreting pH- and Thermo-stable Alginate Lyase and its Application in Producing Alginate Oligosaccharides.</title>
        <authorList>
            <person name="Huang H."/>
            <person name="Bao K."/>
        </authorList>
    </citation>
    <scope>NUCLEOTIDE SEQUENCE</scope>
    <source>
        <strain evidence="2">HB236076</strain>
    </source>
</reference>
<gene>
    <name evidence="2" type="ORF">AB0763_07725</name>
</gene>
<feature type="compositionally biased region" description="Acidic residues" evidence="1">
    <location>
        <begin position="387"/>
        <end position="399"/>
    </location>
</feature>
<dbReference type="EMBL" id="CP162601">
    <property type="protein sequence ID" value="XDK24117.1"/>
    <property type="molecule type" value="Genomic_DNA"/>
</dbReference>
<dbReference type="SUPFAM" id="SSF103647">
    <property type="entry name" value="TSP type-3 repeat"/>
    <property type="match status" value="2"/>
</dbReference>
<accession>A0AB39H830</accession>
<evidence type="ECO:0000256" key="1">
    <source>
        <dbReference type="SAM" id="MobiDB-lite"/>
    </source>
</evidence>
<name>A0AB39H830_9VIBR</name>
<dbReference type="AlphaFoldDB" id="A0AB39H830"/>
<feature type="compositionally biased region" description="Acidic residues" evidence="1">
    <location>
        <begin position="407"/>
        <end position="425"/>
    </location>
</feature>
<dbReference type="InterPro" id="IPR028974">
    <property type="entry name" value="TSP_type-3_rpt"/>
</dbReference>
<feature type="compositionally biased region" description="Acidic residues" evidence="1">
    <location>
        <begin position="266"/>
        <end position="295"/>
    </location>
</feature>
<dbReference type="Gene3D" id="4.10.1080.10">
    <property type="entry name" value="TSP type-3 repeat"/>
    <property type="match status" value="2"/>
</dbReference>
<dbReference type="GO" id="GO:0005509">
    <property type="term" value="F:calcium ion binding"/>
    <property type="evidence" value="ECO:0007669"/>
    <property type="project" value="InterPro"/>
</dbReference>
<protein>
    <submittedName>
        <fullName evidence="2">Uncharacterized protein</fullName>
    </submittedName>
</protein>
<organism evidence="2">
    <name type="scientific">Vibrio sp. HB236076</name>
    <dbReference type="NCBI Taxonomy" id="3232307"/>
    <lineage>
        <taxon>Bacteria</taxon>
        <taxon>Pseudomonadati</taxon>
        <taxon>Pseudomonadota</taxon>
        <taxon>Gammaproteobacteria</taxon>
        <taxon>Vibrionales</taxon>
        <taxon>Vibrionaceae</taxon>
        <taxon>Vibrio</taxon>
    </lineage>
</organism>
<sequence>MFKKNIITLAIGVSASSLLVGCGSDSDSDSSSASTSTYSVKAIDGYLVDAQVWLDVNGDYQLSEGEPMAMSEAGGVANLDVSSVTDYLSYPILVKAIAGQTTDESEGEISQGFVMSAPPGEDSVTPLSTLVHMTMEKTDSSSMTDEEIEQLKASAISQVAAQLGLDSDEVLGDFIENQVDSAAYVAVNLVTAGVLPEDEAERETAADDDDFNNQLDAARTAIKQQVEAAGEQGFADLDNVFSDSDDFETDSDADGVVDVLDKFPDDATEWSDLDGDGTGDNSDTDIDGDGVENDQDAFPLNPVETIDTDDDGLGNNADSDDDGDGIADEQDGDPLDPTNPSLEEEEEEEVTDRDQDGYNDDVDDFPDDETEWLDSDLDGVGDNADAFPEDGSETLDTDSDQIGNNRDDDDDGDGLLDSVDPEPLAEDNSNSSDTAIAAAWLFSQSQAYIVYDDEDDSDQEVLVVEPASINGTDMTIEGYQTLIDTGVLSSLQSYESNDIILSANGWVLASVFPEIRYQDGEVVANNVDAPLQTYRLNGQLIALDGQNIKDTVEWAYHFDDELTFSEGSYVFNGLFVADKDTYYLDDNPAYVFAGDGGQSDGEVETLAQVISSVSAGDGASPGELVGVVLDYSLMVELVEGGIANYFTLDYTNNESSILASGTWQQQTISGEDLITAPIPDQVVESYPDRFDLANNIIVLSEYNGKVHEGTVDTAGESNDSVPIYNESAYLQIINNATTAVVTLCDLGEDVEAPTLDDFNEAVALCGGAESLPDADDLDGETFMRVRGDGETRHYTFNDMTLDVAKNGSYSYSLDWTIEGDYFKFTNADQSEVWYWALLNEDGDRFSFKFYEEYDDTSEIWSAIMTSDDNPVCRFDEQYDVSQSVFTQAIEAYDACSGDEVSLSDEDLDGVRLVRTNSDGEIRSFEFDSSTMTAHYYRNGVDRGEQNWYIEDERYIVTTALDDSLDVYNIMALLSDNDDSLIIANYTPEDSEIWVDTYYDLADVELDDCTISNTEFDDENNVPLTTVTFDTFLTTVSECQQEGNDIDAFFSDDYFNDDSRNLMLSDEYDTFVFRADGSGFLIVDEESIDMTWQLDETNHVIELNFVYTYQGEEYDVMDSMALVDTDGQSISVKVLSQTDLPGWPGVDSEEGDLWSAVFDVSYHFDE</sequence>
<dbReference type="PROSITE" id="PS51257">
    <property type="entry name" value="PROKAR_LIPOPROTEIN"/>
    <property type="match status" value="1"/>
</dbReference>
<feature type="compositionally biased region" description="Acidic residues" evidence="1">
    <location>
        <begin position="306"/>
        <end position="334"/>
    </location>
</feature>
<feature type="region of interest" description="Disordered" evidence="1">
    <location>
        <begin position="266"/>
        <end position="431"/>
    </location>
</feature>
<dbReference type="RefSeq" id="WP_306100175.1">
    <property type="nucleotide sequence ID" value="NZ_CP162601.1"/>
</dbReference>